<reference evidence="1 2" key="1">
    <citation type="journal article" date="2022" name="Nat. Genet.">
        <title>Improved pea reference genome and pan-genome highlight genomic features and evolutionary characteristics.</title>
        <authorList>
            <person name="Yang T."/>
            <person name="Liu R."/>
            <person name="Luo Y."/>
            <person name="Hu S."/>
            <person name="Wang D."/>
            <person name="Wang C."/>
            <person name="Pandey M.K."/>
            <person name="Ge S."/>
            <person name="Xu Q."/>
            <person name="Li N."/>
            <person name="Li G."/>
            <person name="Huang Y."/>
            <person name="Saxena R.K."/>
            <person name="Ji Y."/>
            <person name="Li M."/>
            <person name="Yan X."/>
            <person name="He Y."/>
            <person name="Liu Y."/>
            <person name="Wang X."/>
            <person name="Xiang C."/>
            <person name="Varshney R.K."/>
            <person name="Ding H."/>
            <person name="Gao S."/>
            <person name="Zong X."/>
        </authorList>
    </citation>
    <scope>NUCLEOTIDE SEQUENCE [LARGE SCALE GENOMIC DNA]</scope>
    <source>
        <strain evidence="1 2">cv. Zhongwan 6</strain>
    </source>
</reference>
<name>A0A9D5ARP9_PEA</name>
<evidence type="ECO:0000313" key="2">
    <source>
        <dbReference type="Proteomes" id="UP001058974"/>
    </source>
</evidence>
<dbReference type="Gramene" id="Psat04G0152500-T1">
    <property type="protein sequence ID" value="KAI5416499.1"/>
    <property type="gene ID" value="KIW84_041525"/>
</dbReference>
<organism evidence="1 2">
    <name type="scientific">Pisum sativum</name>
    <name type="common">Garden pea</name>
    <name type="synonym">Lathyrus oleraceus</name>
    <dbReference type="NCBI Taxonomy" id="3888"/>
    <lineage>
        <taxon>Eukaryota</taxon>
        <taxon>Viridiplantae</taxon>
        <taxon>Streptophyta</taxon>
        <taxon>Embryophyta</taxon>
        <taxon>Tracheophyta</taxon>
        <taxon>Spermatophyta</taxon>
        <taxon>Magnoliopsida</taxon>
        <taxon>eudicotyledons</taxon>
        <taxon>Gunneridae</taxon>
        <taxon>Pentapetalae</taxon>
        <taxon>rosids</taxon>
        <taxon>fabids</taxon>
        <taxon>Fabales</taxon>
        <taxon>Fabaceae</taxon>
        <taxon>Papilionoideae</taxon>
        <taxon>50 kb inversion clade</taxon>
        <taxon>NPAAA clade</taxon>
        <taxon>Hologalegina</taxon>
        <taxon>IRL clade</taxon>
        <taxon>Fabeae</taxon>
        <taxon>Lathyrus</taxon>
    </lineage>
</organism>
<sequence length="83" mass="9735">MLVGKWVVAYLPPYACVYFFGFTLEATFLRGVYDKLGIESQVVKFGKKREDLKNFINEGVYQVKRLEEDDFITTVLYDYEVCD</sequence>
<comment type="caution">
    <text evidence="1">The sequence shown here is derived from an EMBL/GenBank/DDBJ whole genome shotgun (WGS) entry which is preliminary data.</text>
</comment>
<evidence type="ECO:0000313" key="1">
    <source>
        <dbReference type="EMBL" id="KAI5416499.1"/>
    </source>
</evidence>
<accession>A0A9D5ARP9</accession>
<dbReference type="Proteomes" id="UP001058974">
    <property type="component" value="Chromosome 4"/>
</dbReference>
<gene>
    <name evidence="1" type="ORF">KIW84_041525</name>
</gene>
<proteinExistence type="predicted"/>
<keyword evidence="2" id="KW-1185">Reference proteome</keyword>
<dbReference type="AlphaFoldDB" id="A0A9D5ARP9"/>
<protein>
    <submittedName>
        <fullName evidence="1">Uncharacterized protein</fullName>
    </submittedName>
</protein>
<dbReference type="EMBL" id="JAMSHJ010000004">
    <property type="protein sequence ID" value="KAI5416499.1"/>
    <property type="molecule type" value="Genomic_DNA"/>
</dbReference>